<name>A0AAJ4Z9W9_PANPU</name>
<reference evidence="2 3" key="1">
    <citation type="submission" date="2018-06" db="EMBL/GenBank/DDBJ databases">
        <authorList>
            <consortium name="Pathogen Informatics"/>
            <person name="Doyle S."/>
        </authorList>
    </citation>
    <scope>NUCLEOTIDE SEQUENCE [LARGE SCALE GENOMIC DNA]</scope>
    <source>
        <strain evidence="2 3">NCTC13159</strain>
    </source>
</reference>
<accession>A0AAJ4Z9W9</accession>
<evidence type="ECO:0000313" key="2">
    <source>
        <dbReference type="EMBL" id="SUA89429.1"/>
    </source>
</evidence>
<comment type="caution">
    <text evidence="2">The sequence shown here is derived from an EMBL/GenBank/DDBJ whole genome shotgun (WGS) entry which is preliminary data.</text>
</comment>
<sequence>MMIVASIRREASPAGRPHAHRMRARATNPVRLSTCAPATTVRAIS</sequence>
<dbReference type="AlphaFoldDB" id="A0AAJ4Z9W9"/>
<evidence type="ECO:0000313" key="3">
    <source>
        <dbReference type="Proteomes" id="UP000254589"/>
    </source>
</evidence>
<proteinExistence type="predicted"/>
<feature type="region of interest" description="Disordered" evidence="1">
    <location>
        <begin position="1"/>
        <end position="27"/>
    </location>
</feature>
<gene>
    <name evidence="2" type="ORF">NCTC13159_00896</name>
</gene>
<dbReference type="Proteomes" id="UP000254589">
    <property type="component" value="Unassembled WGS sequence"/>
</dbReference>
<protein>
    <submittedName>
        <fullName evidence="2">Uncharacterized protein</fullName>
    </submittedName>
</protein>
<organism evidence="2 3">
    <name type="scientific">Pandoraea pulmonicola</name>
    <dbReference type="NCBI Taxonomy" id="93221"/>
    <lineage>
        <taxon>Bacteria</taxon>
        <taxon>Pseudomonadati</taxon>
        <taxon>Pseudomonadota</taxon>
        <taxon>Betaproteobacteria</taxon>
        <taxon>Burkholderiales</taxon>
        <taxon>Burkholderiaceae</taxon>
        <taxon>Pandoraea</taxon>
    </lineage>
</organism>
<evidence type="ECO:0000256" key="1">
    <source>
        <dbReference type="SAM" id="MobiDB-lite"/>
    </source>
</evidence>
<dbReference type="EMBL" id="UGSJ01000001">
    <property type="protein sequence ID" value="SUA89429.1"/>
    <property type="molecule type" value="Genomic_DNA"/>
</dbReference>